<feature type="compositionally biased region" description="Polar residues" evidence="1">
    <location>
        <begin position="25"/>
        <end position="34"/>
    </location>
</feature>
<dbReference type="OrthoDB" id="3858188at2759"/>
<dbReference type="AlphaFoldDB" id="A0A9Q0BDB2"/>
<feature type="region of interest" description="Disordered" evidence="1">
    <location>
        <begin position="23"/>
        <end position="93"/>
    </location>
</feature>
<reference evidence="2" key="2">
    <citation type="submission" date="2022-07" db="EMBL/GenBank/DDBJ databases">
        <authorList>
            <person name="Goncalves M.F.M."/>
            <person name="Hilario S."/>
            <person name="Van De Peer Y."/>
            <person name="Esteves A.C."/>
            <person name="Alves A."/>
        </authorList>
    </citation>
    <scope>NUCLEOTIDE SEQUENCE</scope>
    <source>
        <strain evidence="2">MUM 19.33</strain>
    </source>
</reference>
<dbReference type="EMBL" id="JAGIXG020000024">
    <property type="protein sequence ID" value="KAI6781207.1"/>
    <property type="molecule type" value="Genomic_DNA"/>
</dbReference>
<keyword evidence="3" id="KW-1185">Reference proteome</keyword>
<dbReference type="GeneID" id="75829075"/>
<protein>
    <submittedName>
        <fullName evidence="2">Uncharacterized protein</fullName>
    </submittedName>
</protein>
<evidence type="ECO:0000313" key="3">
    <source>
        <dbReference type="Proteomes" id="UP001055219"/>
    </source>
</evidence>
<accession>A0A9Q0BDB2</accession>
<feature type="compositionally biased region" description="Low complexity" evidence="1">
    <location>
        <begin position="43"/>
        <end position="87"/>
    </location>
</feature>
<organism evidence="2 3">
    <name type="scientific">Emericellopsis cladophorae</name>
    <dbReference type="NCBI Taxonomy" id="2686198"/>
    <lineage>
        <taxon>Eukaryota</taxon>
        <taxon>Fungi</taxon>
        <taxon>Dikarya</taxon>
        <taxon>Ascomycota</taxon>
        <taxon>Pezizomycotina</taxon>
        <taxon>Sordariomycetes</taxon>
        <taxon>Hypocreomycetidae</taxon>
        <taxon>Hypocreales</taxon>
        <taxon>Bionectriaceae</taxon>
        <taxon>Emericellopsis</taxon>
    </lineage>
</organism>
<comment type="caution">
    <text evidence="2">The sequence shown here is derived from an EMBL/GenBank/DDBJ whole genome shotgun (WGS) entry which is preliminary data.</text>
</comment>
<dbReference type="RefSeq" id="XP_051362063.1">
    <property type="nucleotide sequence ID" value="XM_051506725.1"/>
</dbReference>
<dbReference type="Proteomes" id="UP001055219">
    <property type="component" value="Unassembled WGS sequence"/>
</dbReference>
<gene>
    <name evidence="2" type="ORF">J7T54_002563</name>
</gene>
<evidence type="ECO:0000256" key="1">
    <source>
        <dbReference type="SAM" id="MobiDB-lite"/>
    </source>
</evidence>
<reference evidence="2" key="1">
    <citation type="journal article" date="2021" name="J Fungi (Basel)">
        <title>Genomic and Metabolomic Analyses of the Marine Fungus Emericellopsis cladophorae: Insights into Saltwater Adaptability Mechanisms and Its Biosynthetic Potential.</title>
        <authorList>
            <person name="Goncalves M.F.M."/>
            <person name="Hilario S."/>
            <person name="Van de Peer Y."/>
            <person name="Esteves A.C."/>
            <person name="Alves A."/>
        </authorList>
    </citation>
    <scope>NUCLEOTIDE SEQUENCE</scope>
    <source>
        <strain evidence="2">MUM 19.33</strain>
    </source>
</reference>
<sequence length="282" mass="31114">MAHSKGLQSSIWAAAPSHAAYASYQIRTPTQDQASRSNRSRDNPPSSYSANYTNASTAGAASSSTTSGTPSSNSTSFTTPSTSNGSPAAAALSPERTLHRLEQACLRLRWKSHDLEAAWTRCRHPQEFGFPPNIAEENFKIDFYEFYTWIENALVLIQRIFGIEIHAHSSAVNARNHAYHHNVLLALSDRQSPLHELLGKGEVNIALWKAKELRNRWKDAAEGNESTPLGMYDLTWILGRVLSGLEAGYEKAREVASSSEPAASGTEDWAWMVDDSMDWEGC</sequence>
<proteinExistence type="predicted"/>
<evidence type="ECO:0000313" key="2">
    <source>
        <dbReference type="EMBL" id="KAI6781207.1"/>
    </source>
</evidence>
<name>A0A9Q0BDB2_9HYPO</name>